<dbReference type="Gene3D" id="3.40.50.1820">
    <property type="entry name" value="alpha/beta hydrolase"/>
    <property type="match status" value="1"/>
</dbReference>
<keyword evidence="2" id="KW-0058">Aromatic hydrocarbons catabolism</keyword>
<feature type="compositionally biased region" description="Basic residues" evidence="4">
    <location>
        <begin position="1"/>
        <end position="14"/>
    </location>
</feature>
<accession>A0A4Z0LT00</accession>
<evidence type="ECO:0000313" key="7">
    <source>
        <dbReference type="Proteomes" id="UP000298050"/>
    </source>
</evidence>
<name>A0A4Z0LT00_9GAMM</name>
<evidence type="ECO:0000256" key="1">
    <source>
        <dbReference type="ARBA" id="ARBA00010088"/>
    </source>
</evidence>
<dbReference type="InterPro" id="IPR016292">
    <property type="entry name" value="Epoxide_hydrolase"/>
</dbReference>
<comment type="similarity">
    <text evidence="1">Belongs to the peptidase S33 family.</text>
</comment>
<dbReference type="PRINTS" id="PR00412">
    <property type="entry name" value="EPOXHYDRLASE"/>
</dbReference>
<evidence type="ECO:0000256" key="4">
    <source>
        <dbReference type="SAM" id="MobiDB-lite"/>
    </source>
</evidence>
<dbReference type="Pfam" id="PF06441">
    <property type="entry name" value="EHN"/>
    <property type="match status" value="1"/>
</dbReference>
<feature type="domain" description="Epoxide hydrolase N-terminal" evidence="5">
    <location>
        <begin position="32"/>
        <end position="137"/>
    </location>
</feature>
<evidence type="ECO:0000259" key="5">
    <source>
        <dbReference type="Pfam" id="PF06441"/>
    </source>
</evidence>
<reference evidence="6 7" key="1">
    <citation type="submission" date="2019-04" db="EMBL/GenBank/DDBJ databases">
        <title>Taxonomy of novel Haliea sp. from mangrove soil of West Coast of India.</title>
        <authorList>
            <person name="Verma A."/>
            <person name="Kumar P."/>
            <person name="Krishnamurthi S."/>
        </authorList>
    </citation>
    <scope>NUCLEOTIDE SEQUENCE [LARGE SCALE GENOMIC DNA]</scope>
    <source>
        <strain evidence="6 7">SAOS-164</strain>
    </source>
</reference>
<dbReference type="GO" id="GO:0097176">
    <property type="term" value="P:epoxide metabolic process"/>
    <property type="evidence" value="ECO:0007669"/>
    <property type="project" value="TreeGrafter"/>
</dbReference>
<proteinExistence type="inferred from homology"/>
<keyword evidence="3 6" id="KW-0378">Hydrolase</keyword>
<evidence type="ECO:0000256" key="2">
    <source>
        <dbReference type="ARBA" id="ARBA00022797"/>
    </source>
</evidence>
<dbReference type="InterPro" id="IPR010497">
    <property type="entry name" value="Epoxide_hydro_N"/>
</dbReference>
<feature type="region of interest" description="Disordered" evidence="4">
    <location>
        <begin position="1"/>
        <end position="25"/>
    </location>
</feature>
<dbReference type="SUPFAM" id="SSF53474">
    <property type="entry name" value="alpha/beta-Hydrolases"/>
    <property type="match status" value="1"/>
</dbReference>
<comment type="caution">
    <text evidence="6">The sequence shown here is derived from an EMBL/GenBank/DDBJ whole genome shotgun (WGS) entry which is preliminary data.</text>
</comment>
<dbReference type="PIRSF" id="PIRSF001112">
    <property type="entry name" value="Epoxide_hydrolase"/>
    <property type="match status" value="1"/>
</dbReference>
<dbReference type="EMBL" id="SRLE01000043">
    <property type="protein sequence ID" value="TGD70369.1"/>
    <property type="molecule type" value="Genomic_DNA"/>
</dbReference>
<dbReference type="OrthoDB" id="9780765at2"/>
<dbReference type="PANTHER" id="PTHR21661:SF35">
    <property type="entry name" value="EPOXIDE HYDROLASE"/>
    <property type="match status" value="1"/>
</dbReference>
<dbReference type="PANTHER" id="PTHR21661">
    <property type="entry name" value="EPOXIDE HYDROLASE 1-RELATED"/>
    <property type="match status" value="1"/>
</dbReference>
<evidence type="ECO:0000256" key="3">
    <source>
        <dbReference type="ARBA" id="ARBA00022801"/>
    </source>
</evidence>
<dbReference type="InterPro" id="IPR000639">
    <property type="entry name" value="Epox_hydrolase-like"/>
</dbReference>
<sequence>MARLLRPARRRRADRGRVSADAGSGLLPAGDPRPFTIRVADAALDDLQRRLAATRWLRDPFQGSWDFGTPQPFLRALCQRWQSQFDWRAVEDAVNTHPQCLLPVDGIEIHALHQRSDDPQALPVLLLHGWPGSFLDFSRLWSPLAAPPTGQPAFHVVAPSLPGYGFSSTRPGVNAQRMAAQFTALMARLGYPRFLVHGGNWGSLIGTEIARQFPQRVLGLHLTSVSGSAPSTDGDFPVSEEERSWLVDHAAFPHFALLSRTPVSAAHALNDSPAGLAAWLGEKLHDWADRTRGDCALDEQRMLETIALYWFTGTIATSMNLYRELVTAPPRERYVDCPTAVSVFPASVAKLPRSWTERLYRVTQWSVHQRGGHFHALEVPELVLAALRRFAAGLGAA</sequence>
<gene>
    <name evidence="6" type="ORF">E4634_21125</name>
</gene>
<evidence type="ECO:0000313" key="6">
    <source>
        <dbReference type="EMBL" id="TGD70369.1"/>
    </source>
</evidence>
<organism evidence="6 7">
    <name type="scientific">Mangrovimicrobium sediminis</name>
    <dbReference type="NCBI Taxonomy" id="2562682"/>
    <lineage>
        <taxon>Bacteria</taxon>
        <taxon>Pseudomonadati</taxon>
        <taxon>Pseudomonadota</taxon>
        <taxon>Gammaproteobacteria</taxon>
        <taxon>Cellvibrionales</taxon>
        <taxon>Halieaceae</taxon>
        <taxon>Mangrovimicrobium</taxon>
    </lineage>
</organism>
<dbReference type="InterPro" id="IPR029058">
    <property type="entry name" value="AB_hydrolase_fold"/>
</dbReference>
<dbReference type="AlphaFoldDB" id="A0A4Z0LT00"/>
<dbReference type="GO" id="GO:0004301">
    <property type="term" value="F:epoxide hydrolase activity"/>
    <property type="evidence" value="ECO:0007669"/>
    <property type="project" value="TreeGrafter"/>
</dbReference>
<keyword evidence="7" id="KW-1185">Reference proteome</keyword>
<dbReference type="Proteomes" id="UP000298050">
    <property type="component" value="Unassembled WGS sequence"/>
</dbReference>
<protein>
    <submittedName>
        <fullName evidence="6">Epoxide hydrolase</fullName>
    </submittedName>
</protein>